<dbReference type="CDD" id="cd01066">
    <property type="entry name" value="APP_MetAP"/>
    <property type="match status" value="1"/>
</dbReference>
<dbReference type="InterPro" id="IPR000587">
    <property type="entry name" value="Creatinase_N"/>
</dbReference>
<dbReference type="InterPro" id="IPR029149">
    <property type="entry name" value="Creatin/AminoP/Spt16_N"/>
</dbReference>
<dbReference type="HOGENOM" id="CLU_017266_10_0_7"/>
<proteinExistence type="predicted"/>
<reference evidence="4" key="1">
    <citation type="journal article" date="2009" name="Environ. Microbiol.">
        <title>Contribution of mobile genetic elements to Desulfovibrio vulgaris genome plasticity.</title>
        <authorList>
            <person name="Walker C.B."/>
            <person name="Stolyar S."/>
            <person name="Chivian D."/>
            <person name="Pinel N."/>
            <person name="Gabster J.A."/>
            <person name="Dehal P.S."/>
            <person name="He Z."/>
            <person name="Yang Z.K."/>
            <person name="Yen H.C."/>
            <person name="Zhou J."/>
            <person name="Wall J.D."/>
            <person name="Hazen T.C."/>
            <person name="Arkin A.P."/>
            <person name="Stahl D.A."/>
        </authorList>
    </citation>
    <scope>NUCLEOTIDE SEQUENCE [LARGE SCALE GENOMIC DNA]</scope>
    <source>
        <strain evidence="4">DP4</strain>
    </source>
</reference>
<dbReference type="Proteomes" id="UP000009173">
    <property type="component" value="Chromosome"/>
</dbReference>
<dbReference type="RefSeq" id="WP_011792592.1">
    <property type="nucleotide sequence ID" value="NC_008751.1"/>
</dbReference>
<sequence>MFTAAERIPDDEVRRRHSRCRAALADVAPEASGLLVFARLSIYYLTGSLGNGVLWLPREGEAMLFVRKGIERVLLESPIELVHPFRSYGDIVELAREAGSPLGGVVAAEMGGLPWSLANLLQQRLQGVSFVPGDMAVTLARAVKSPWELNKMRLAGARHHESLHEALPQRIRPGMTEREVSHLAWQVFFERGHSGMMRMSANGEEIFLGHVAAGENGNYPSHFNGPLGLKGEHPAVPYMGYAGSVWRRGTPLAVDIGFTLEGYHTDKTQVYWAGPRASIPDAVLRAHETCMEVQARAAAALRPGAIPSAIYQDALQLVGEYGLSEGFMGIGSNKVPFLGHGIGLAVDEHPVLARRFDAPLQTGMVIAIEPKMGIPGVGMVGVENTFEVTEDGGRCLTGDEYDIVCIE</sequence>
<dbReference type="KEGG" id="dvl:Dvul_1989"/>
<dbReference type="EMBL" id="CP000527">
    <property type="protein sequence ID" value="ABM29005.1"/>
    <property type="molecule type" value="Genomic_DNA"/>
</dbReference>
<dbReference type="Gene3D" id="3.90.230.10">
    <property type="entry name" value="Creatinase/methionine aminopeptidase superfamily"/>
    <property type="match status" value="1"/>
</dbReference>
<dbReference type="InterPro" id="IPR036005">
    <property type="entry name" value="Creatinase/aminopeptidase-like"/>
</dbReference>
<evidence type="ECO:0000313" key="4">
    <source>
        <dbReference type="Proteomes" id="UP000009173"/>
    </source>
</evidence>
<organism evidence="3 4">
    <name type="scientific">Nitratidesulfovibrio vulgaris (strain DP4)</name>
    <name type="common">Desulfovibrio vulgaris</name>
    <dbReference type="NCBI Taxonomy" id="391774"/>
    <lineage>
        <taxon>Bacteria</taxon>
        <taxon>Pseudomonadati</taxon>
        <taxon>Thermodesulfobacteriota</taxon>
        <taxon>Desulfovibrionia</taxon>
        <taxon>Desulfovibrionales</taxon>
        <taxon>Desulfovibrionaceae</taxon>
        <taxon>Nitratidesulfovibrio</taxon>
    </lineage>
</organism>
<evidence type="ECO:0000313" key="3">
    <source>
        <dbReference type="EMBL" id="ABM29005.1"/>
    </source>
</evidence>
<dbReference type="PANTHER" id="PTHR46112">
    <property type="entry name" value="AMINOPEPTIDASE"/>
    <property type="match status" value="1"/>
</dbReference>
<dbReference type="InterPro" id="IPR000994">
    <property type="entry name" value="Pept_M24"/>
</dbReference>
<dbReference type="Pfam" id="PF01321">
    <property type="entry name" value="Creatinase_N"/>
    <property type="match status" value="1"/>
</dbReference>
<name>A0A0H3A8R4_NITV4</name>
<evidence type="ECO:0000259" key="2">
    <source>
        <dbReference type="Pfam" id="PF01321"/>
    </source>
</evidence>
<dbReference type="Gene3D" id="3.40.350.10">
    <property type="entry name" value="Creatinase/prolidase N-terminal domain"/>
    <property type="match status" value="1"/>
</dbReference>
<dbReference type="PANTHER" id="PTHR46112:SF2">
    <property type="entry name" value="XAA-PRO AMINOPEPTIDASE P-RELATED"/>
    <property type="match status" value="1"/>
</dbReference>
<dbReference type="SUPFAM" id="SSF55920">
    <property type="entry name" value="Creatinase/aminopeptidase"/>
    <property type="match status" value="1"/>
</dbReference>
<dbReference type="SUPFAM" id="SSF53092">
    <property type="entry name" value="Creatinase/prolidase N-terminal domain"/>
    <property type="match status" value="1"/>
</dbReference>
<protein>
    <submittedName>
        <fullName evidence="3">Peptidase M24</fullName>
    </submittedName>
</protein>
<accession>A0A0H3A8R4</accession>
<gene>
    <name evidence="3" type="ordered locus">Dvul_1989</name>
</gene>
<dbReference type="InterPro" id="IPR050659">
    <property type="entry name" value="Peptidase_M24B"/>
</dbReference>
<dbReference type="AlphaFoldDB" id="A0A0H3A8R4"/>
<feature type="domain" description="Creatinase N-terminal" evidence="2">
    <location>
        <begin position="16"/>
        <end position="143"/>
    </location>
</feature>
<evidence type="ECO:0000259" key="1">
    <source>
        <dbReference type="Pfam" id="PF00557"/>
    </source>
</evidence>
<dbReference type="Pfam" id="PF00557">
    <property type="entry name" value="Peptidase_M24"/>
    <property type="match status" value="1"/>
</dbReference>
<feature type="domain" description="Peptidase M24" evidence="1">
    <location>
        <begin position="151"/>
        <end position="390"/>
    </location>
</feature>